<feature type="region of interest" description="Disordered" evidence="2">
    <location>
        <begin position="407"/>
        <end position="434"/>
    </location>
</feature>
<dbReference type="HOGENOM" id="CLU_034666_0_0_1"/>
<feature type="coiled-coil region" evidence="1">
    <location>
        <begin position="507"/>
        <end position="548"/>
    </location>
</feature>
<comment type="caution">
    <text evidence="3">The sequence shown here is derived from an EMBL/GenBank/DDBJ whole genome shotgun (WGS) entry which is preliminary data.</text>
</comment>
<feature type="compositionally biased region" description="Low complexity" evidence="2">
    <location>
        <begin position="561"/>
        <end position="581"/>
    </location>
</feature>
<feature type="compositionally biased region" description="Low complexity" evidence="2">
    <location>
        <begin position="278"/>
        <end position="288"/>
    </location>
</feature>
<feature type="region of interest" description="Disordered" evidence="2">
    <location>
        <begin position="555"/>
        <end position="581"/>
    </location>
</feature>
<dbReference type="PANTHER" id="PTHR40130">
    <property type="entry name" value="EXPRESSED PROTEIN"/>
    <property type="match status" value="1"/>
</dbReference>
<accession>A0A010RZN3</accession>
<keyword evidence="4" id="KW-1185">Reference proteome</keyword>
<dbReference type="Gene3D" id="1.20.58.80">
    <property type="entry name" value="Phosphotransferase system, lactose/cellobiose-type IIA subunit"/>
    <property type="match status" value="1"/>
</dbReference>
<dbReference type="KEGG" id="cfj:CFIO01_03059"/>
<feature type="region of interest" description="Disordered" evidence="2">
    <location>
        <begin position="369"/>
        <end position="392"/>
    </location>
</feature>
<feature type="region of interest" description="Disordered" evidence="2">
    <location>
        <begin position="1"/>
        <end position="28"/>
    </location>
</feature>
<dbReference type="AlphaFoldDB" id="A0A010RZN3"/>
<feature type="compositionally biased region" description="Polar residues" evidence="2">
    <location>
        <begin position="172"/>
        <end position="186"/>
    </location>
</feature>
<proteinExistence type="predicted"/>
<feature type="compositionally biased region" description="Polar residues" evidence="2">
    <location>
        <begin position="152"/>
        <end position="162"/>
    </location>
</feature>
<organism evidence="3 4">
    <name type="scientific">Colletotrichum fioriniae PJ7</name>
    <dbReference type="NCBI Taxonomy" id="1445577"/>
    <lineage>
        <taxon>Eukaryota</taxon>
        <taxon>Fungi</taxon>
        <taxon>Dikarya</taxon>
        <taxon>Ascomycota</taxon>
        <taxon>Pezizomycotina</taxon>
        <taxon>Sordariomycetes</taxon>
        <taxon>Hypocreomycetidae</taxon>
        <taxon>Glomerellales</taxon>
        <taxon>Glomerellaceae</taxon>
        <taxon>Colletotrichum</taxon>
        <taxon>Colletotrichum acutatum species complex</taxon>
    </lineage>
</organism>
<dbReference type="OrthoDB" id="3197614at2759"/>
<name>A0A010RZN3_9PEZI</name>
<reference evidence="3 4" key="1">
    <citation type="submission" date="2014-02" db="EMBL/GenBank/DDBJ databases">
        <title>The genome sequence of Colletotrichum fioriniae PJ7.</title>
        <authorList>
            <person name="Baroncelli R."/>
            <person name="Thon M.R."/>
        </authorList>
    </citation>
    <scope>NUCLEOTIDE SEQUENCE [LARGE SCALE GENOMIC DNA]</scope>
    <source>
        <strain evidence="3 4">PJ7</strain>
    </source>
</reference>
<feature type="compositionally biased region" description="Basic and acidic residues" evidence="2">
    <location>
        <begin position="225"/>
        <end position="237"/>
    </location>
</feature>
<dbReference type="Proteomes" id="UP000020467">
    <property type="component" value="Unassembled WGS sequence"/>
</dbReference>
<evidence type="ECO:0000256" key="2">
    <source>
        <dbReference type="SAM" id="MobiDB-lite"/>
    </source>
</evidence>
<feature type="compositionally biased region" description="Low complexity" evidence="2">
    <location>
        <begin position="119"/>
        <end position="131"/>
    </location>
</feature>
<evidence type="ECO:0000313" key="4">
    <source>
        <dbReference type="Proteomes" id="UP000020467"/>
    </source>
</evidence>
<dbReference type="EMBL" id="JARH01000682">
    <property type="protein sequence ID" value="EXF77738.1"/>
    <property type="molecule type" value="Genomic_DNA"/>
</dbReference>
<gene>
    <name evidence="3" type="ORF">CFIO01_03059</name>
</gene>
<evidence type="ECO:0000256" key="1">
    <source>
        <dbReference type="SAM" id="Coils"/>
    </source>
</evidence>
<dbReference type="eggNOG" id="ENOG502S9VZ">
    <property type="taxonomic scope" value="Eukaryota"/>
</dbReference>
<feature type="compositionally biased region" description="Gly residues" evidence="2">
    <location>
        <begin position="372"/>
        <end position="386"/>
    </location>
</feature>
<sequence>MSSNHFSNSKFTQAHDHAKAASNAQHQSETTVAINEHALAAGEFANAARSTSSIEALRTLKLLEEHHQRLAELLKIPFDRRAAAASQNPSSETIDEKQESQASDATSDVSSPDDGRTKSGSGQQQQSAGGSPVPAVKGVPSLAQQRRYPSREMTSSIASNLASARGIRGSRNRSQPIPPSVTNDQAPGNMEVQARRDGSRTKMQSVLDQSGKPGWIPPTGTTADSPRRETEPKKTEEVASPASDDGYSRFYSTFGNIINRLSAPLAFAGLPLITEESSSITSSSSIPEPHAETPPEPAPAKRSNRLKPSPAAPAEPDLSKIYSRATLRAISANNPNDSFYVVPTSGHTMSYANILNFADKEKRRLEASLHSGVGGGGGGGGGGSGAGDSLIEDDEDDFVDARESPSMMMAAPTSPGVSRRRGGGAAASKSKTEQNLKNTVEELYLENRGLKDMLDKLSKRLHAFEATAQNSSLALAESIRLRRPGSPATVGVSPFTTGDGGGMSSTDAVLKARNKELEEQMAMAMQRMEALEKENRTMARTLEKYREKWEKLKAGAKARRQAQGATGESAEADETAAAAAS</sequence>
<keyword evidence="1" id="KW-0175">Coiled coil</keyword>
<dbReference type="PANTHER" id="PTHR40130:SF1">
    <property type="entry name" value="SPINDLE POLE BODY-ASSOCIATED PROTEIN CUT12 DOMAIN-CONTAINING PROTEIN"/>
    <property type="match status" value="1"/>
</dbReference>
<protein>
    <submittedName>
        <fullName evidence="3">Uncharacterized protein</fullName>
    </submittedName>
</protein>
<feature type="compositionally biased region" description="Polar residues" evidence="2">
    <location>
        <begin position="100"/>
        <end position="110"/>
    </location>
</feature>
<feature type="region of interest" description="Disordered" evidence="2">
    <location>
        <begin position="84"/>
        <end position="247"/>
    </location>
</feature>
<feature type="compositionally biased region" description="Polar residues" evidence="2">
    <location>
        <begin position="1"/>
        <end position="12"/>
    </location>
</feature>
<feature type="region of interest" description="Disordered" evidence="2">
    <location>
        <begin position="278"/>
        <end position="318"/>
    </location>
</feature>
<evidence type="ECO:0000313" key="3">
    <source>
        <dbReference type="EMBL" id="EXF77738.1"/>
    </source>
</evidence>